<dbReference type="OrthoDB" id="9803322at2"/>
<dbReference type="InParanoid" id="M1Z907"/>
<dbReference type="InterPro" id="IPR050060">
    <property type="entry name" value="Phosphoglucosamine_mutase"/>
</dbReference>
<keyword evidence="6" id="KW-1185">Reference proteome</keyword>
<gene>
    <name evidence="5" type="ORF">NITGR_130056</name>
</gene>
<dbReference type="Pfam" id="PF02878">
    <property type="entry name" value="PGM_PMM_I"/>
    <property type="match status" value="1"/>
</dbReference>
<dbReference type="InterPro" id="IPR016055">
    <property type="entry name" value="A-D-PHexomutase_a/b/a-I/II/III"/>
</dbReference>
<dbReference type="PANTHER" id="PTHR42946">
    <property type="entry name" value="PHOSPHOHEXOSE MUTASE"/>
    <property type="match status" value="1"/>
</dbReference>
<dbReference type="SUPFAM" id="SSF53738">
    <property type="entry name" value="Phosphoglucomutase, first 3 domains"/>
    <property type="match status" value="1"/>
</dbReference>
<dbReference type="HOGENOM" id="CLU_396826_0_0_0"/>
<keyword evidence="3" id="KW-0597">Phosphoprotein</keyword>
<dbReference type="EMBL" id="CAQJ01000015">
    <property type="protein sequence ID" value="CCQ89590.1"/>
    <property type="molecule type" value="Genomic_DNA"/>
</dbReference>
<dbReference type="InterPro" id="IPR016066">
    <property type="entry name" value="A-D-PHexomutase_CS"/>
</dbReference>
<dbReference type="PANTHER" id="PTHR42946:SF1">
    <property type="entry name" value="PHOSPHOGLUCOMUTASE (ALPHA-D-GLUCOSE-1,6-BISPHOSPHATE-DEPENDENT)"/>
    <property type="match status" value="1"/>
</dbReference>
<comment type="caution">
    <text evidence="5">The sequence shown here is derived from an EMBL/GenBank/DDBJ whole genome shotgun (WGS) entry which is preliminary data.</text>
</comment>
<dbReference type="InterPro" id="IPR005844">
    <property type="entry name" value="A-D-PHexomutase_a/b/a-I"/>
</dbReference>
<dbReference type="GO" id="GO:0008966">
    <property type="term" value="F:phosphoglucosamine mutase activity"/>
    <property type="evidence" value="ECO:0007669"/>
    <property type="project" value="UniProtKB-EC"/>
</dbReference>
<dbReference type="Gene3D" id="3.40.120.10">
    <property type="entry name" value="Alpha-D-Glucose-1,6-Bisphosphate, subunit A, domain 3"/>
    <property type="match status" value="2"/>
</dbReference>
<dbReference type="RefSeq" id="WP_005006186.1">
    <property type="nucleotide sequence ID" value="NZ_HG422173.1"/>
</dbReference>
<dbReference type="GO" id="GO:0000287">
    <property type="term" value="F:magnesium ion binding"/>
    <property type="evidence" value="ECO:0007669"/>
    <property type="project" value="InterPro"/>
</dbReference>
<dbReference type="STRING" id="1266370.NITGR_130056"/>
<evidence type="ECO:0000313" key="6">
    <source>
        <dbReference type="Proteomes" id="UP000011704"/>
    </source>
</evidence>
<evidence type="ECO:0000313" key="5">
    <source>
        <dbReference type="EMBL" id="CCQ89590.1"/>
    </source>
</evidence>
<accession>M1Z907</accession>
<dbReference type="PROSITE" id="PS00710">
    <property type="entry name" value="PGM_PMM"/>
    <property type="match status" value="1"/>
</dbReference>
<organism evidence="5 6">
    <name type="scientific">Nitrospina gracilis (strain 3/211)</name>
    <dbReference type="NCBI Taxonomy" id="1266370"/>
    <lineage>
        <taxon>Bacteria</taxon>
        <taxon>Pseudomonadati</taxon>
        <taxon>Nitrospinota/Tectimicrobiota group</taxon>
        <taxon>Nitrospinota</taxon>
        <taxon>Nitrospinia</taxon>
        <taxon>Nitrospinales</taxon>
        <taxon>Nitrospinaceae</taxon>
        <taxon>Nitrospina</taxon>
    </lineage>
</organism>
<feature type="domain" description="Alpha-D-phosphohexomutase alpha/beta/alpha" evidence="4">
    <location>
        <begin position="52"/>
        <end position="167"/>
    </location>
</feature>
<evidence type="ECO:0000256" key="2">
    <source>
        <dbReference type="ARBA" id="ARBA00010231"/>
    </source>
</evidence>
<evidence type="ECO:0000256" key="1">
    <source>
        <dbReference type="ARBA" id="ARBA00001946"/>
    </source>
</evidence>
<dbReference type="AlphaFoldDB" id="M1Z907"/>
<evidence type="ECO:0000256" key="3">
    <source>
        <dbReference type="ARBA" id="ARBA00022553"/>
    </source>
</evidence>
<evidence type="ECO:0000259" key="4">
    <source>
        <dbReference type="Pfam" id="PF02878"/>
    </source>
</evidence>
<sequence length="694" mass="76657">MNTRTLTMPKPSTTTHNTFRIQGTDGIRREVMLSSHPSMKELTPQEAFLKKGVITDLFMEQYAYAHVQTVLKERSSPTRPVFAVAWDPRDIEGKFNEAVVRGIRKAGADAHVLGIAPTPLAPLYVQFANADGGFMVTASHNPKDQNGIKIFLAHRGMKLLPENDVALTRALMDTPSLVNKPLKGKRIDRHDAATNLFLRFSLDPENSWVDDPARFKNITLVVDPACGALTGIAAAVFRRAGFGKVIEVNTHMDGHVNVNSGVADLEGHRTISPQAIAARSGAFRKHRAVVKLFQLGRKHRTEIQNGKRRVTAAVFDADGDRFYRLDYDPFHDQLTVSSGDETAYLQAAYLLAKHPDRYRNAAYIHTVESDLNTGIAAGKLGLKRQLSAVGDKWILYRIAMMAAHTRIQSLPAKQKAPLQKKLKALQADGRFDVAQFEALEKEIDRVSSGTPSDISLPFAVGSEETGHNITLGWLDTQVGGRVPVFCGNGLKSALNTFAATESLMQNKPAKRYYSVLAKPFAPGFKATLYSYYVRQPGFHHNSPVWKQVLAAIRKQAKQLGFTCKTVHFEEDPDMLYVAMTSADGREAAVFVRNSGTENKIGVNLRGAKPSAKALNTVGEATLRLLMQSLKDSVHPLYAVEQDLLQRMVTKPLAAPKANEDSVQRVLREMGKQGLTRLTPKGFVLTPRGKWYIEG</sequence>
<dbReference type="GO" id="GO:0005975">
    <property type="term" value="P:carbohydrate metabolic process"/>
    <property type="evidence" value="ECO:0007669"/>
    <property type="project" value="InterPro"/>
</dbReference>
<dbReference type="Proteomes" id="UP000011704">
    <property type="component" value="Unassembled WGS sequence"/>
</dbReference>
<protein>
    <submittedName>
        <fullName evidence="5">Putative Phosphoglucosamine mutase</fullName>
        <ecNumber evidence="5">5.4.2.10</ecNumber>
    </submittedName>
</protein>
<dbReference type="EC" id="5.4.2.10" evidence="5"/>
<proteinExistence type="inferred from homology"/>
<name>M1Z907_NITG3</name>
<comment type="cofactor">
    <cofactor evidence="1">
        <name>Mg(2+)</name>
        <dbReference type="ChEBI" id="CHEBI:18420"/>
    </cofactor>
</comment>
<keyword evidence="5" id="KW-0413">Isomerase</keyword>
<dbReference type="GO" id="GO:0004615">
    <property type="term" value="F:phosphomannomutase activity"/>
    <property type="evidence" value="ECO:0007669"/>
    <property type="project" value="TreeGrafter"/>
</dbReference>
<comment type="similarity">
    <text evidence="2">Belongs to the phosphohexose mutase family.</text>
</comment>
<reference evidence="5 6" key="1">
    <citation type="journal article" date="2013" name="Front. Microbiol.">
        <title>The genome of Nitrospina gracilis illuminates the metabolism and evolution of the major marine nitrite oxidizer.</title>
        <authorList>
            <person name="Luecker S."/>
            <person name="Nowka B."/>
            <person name="Rattei T."/>
            <person name="Spieck E."/>
            <person name="and Daims H."/>
        </authorList>
    </citation>
    <scope>NUCLEOTIDE SEQUENCE [LARGE SCALE GENOMIC DNA]</scope>
    <source>
        <strain evidence="5 6">3/211</strain>
    </source>
</reference>